<dbReference type="SUPFAM" id="SSF55729">
    <property type="entry name" value="Acyl-CoA N-acyltransferases (Nat)"/>
    <property type="match status" value="1"/>
</dbReference>
<dbReference type="InterPro" id="IPR051531">
    <property type="entry name" value="N-acetyltransferase"/>
</dbReference>
<dbReference type="EMBL" id="JXLP01000005">
    <property type="protein sequence ID" value="KIL78944.1"/>
    <property type="molecule type" value="Genomic_DNA"/>
</dbReference>
<dbReference type="InterPro" id="IPR000182">
    <property type="entry name" value="GNAT_dom"/>
</dbReference>
<proteinExistence type="inferred from homology"/>
<feature type="domain" description="N-acetyltransferase" evidence="4">
    <location>
        <begin position="3"/>
        <end position="170"/>
    </location>
</feature>
<dbReference type="Proteomes" id="UP000031982">
    <property type="component" value="Unassembled WGS sequence"/>
</dbReference>
<dbReference type="Gene3D" id="3.40.630.30">
    <property type="match status" value="1"/>
</dbReference>
<evidence type="ECO:0000256" key="1">
    <source>
        <dbReference type="ARBA" id="ARBA00022679"/>
    </source>
</evidence>
<dbReference type="PANTHER" id="PTHR43792">
    <property type="entry name" value="GNAT FAMILY, PUTATIVE (AFU_ORTHOLOGUE AFUA_3G00765)-RELATED-RELATED"/>
    <property type="match status" value="1"/>
</dbReference>
<keyword evidence="6" id="KW-1185">Reference proteome</keyword>
<reference evidence="5 6" key="1">
    <citation type="submission" date="2015-01" db="EMBL/GenBank/DDBJ databases">
        <title>Genome Assembly of Bacillus badius MTCC 1458.</title>
        <authorList>
            <person name="Verma A."/>
            <person name="Khatri I."/>
            <person name="Mual P."/>
            <person name="Subramanian S."/>
            <person name="Krishnamurthi S."/>
        </authorList>
    </citation>
    <scope>NUCLEOTIDE SEQUENCE [LARGE SCALE GENOMIC DNA]</scope>
    <source>
        <strain evidence="5 6">MTCC 1458</strain>
    </source>
</reference>
<protein>
    <submittedName>
        <fullName evidence="5">Ribosomal-protein-alanine acetyltransferase</fullName>
    </submittedName>
</protein>
<organism evidence="5 6">
    <name type="scientific">Bacillus badius</name>
    <dbReference type="NCBI Taxonomy" id="1455"/>
    <lineage>
        <taxon>Bacteria</taxon>
        <taxon>Bacillati</taxon>
        <taxon>Bacillota</taxon>
        <taxon>Bacilli</taxon>
        <taxon>Bacillales</taxon>
        <taxon>Bacillaceae</taxon>
        <taxon>Pseudobacillus</taxon>
    </lineage>
</organism>
<dbReference type="RefSeq" id="WP_041113601.1">
    <property type="nucleotide sequence ID" value="NZ_JARTHD010000008.1"/>
</dbReference>
<dbReference type="Pfam" id="PF13302">
    <property type="entry name" value="Acetyltransf_3"/>
    <property type="match status" value="1"/>
</dbReference>
<evidence type="ECO:0000256" key="3">
    <source>
        <dbReference type="ARBA" id="ARBA00038502"/>
    </source>
</evidence>
<dbReference type="PANTHER" id="PTHR43792:SF8">
    <property type="entry name" value="[RIBOSOMAL PROTEIN US5]-ALANINE N-ACETYLTRANSFERASE"/>
    <property type="match status" value="1"/>
</dbReference>
<name>A0ABR5AW45_BACBA</name>
<comment type="similarity">
    <text evidence="3">Belongs to the acetyltransferase family. RimJ subfamily.</text>
</comment>
<dbReference type="InterPro" id="IPR016181">
    <property type="entry name" value="Acyl_CoA_acyltransferase"/>
</dbReference>
<accession>A0ABR5AW45</accession>
<gene>
    <name evidence="5" type="ORF">SD77_3745</name>
</gene>
<evidence type="ECO:0000313" key="6">
    <source>
        <dbReference type="Proteomes" id="UP000031982"/>
    </source>
</evidence>
<evidence type="ECO:0000256" key="2">
    <source>
        <dbReference type="ARBA" id="ARBA00023315"/>
    </source>
</evidence>
<keyword evidence="1" id="KW-0808">Transferase</keyword>
<evidence type="ECO:0000313" key="5">
    <source>
        <dbReference type="EMBL" id="KIL78944.1"/>
    </source>
</evidence>
<evidence type="ECO:0000259" key="4">
    <source>
        <dbReference type="PROSITE" id="PS51186"/>
    </source>
</evidence>
<comment type="caution">
    <text evidence="5">The sequence shown here is derived from an EMBL/GenBank/DDBJ whole genome shotgun (WGS) entry which is preliminary data.</text>
</comment>
<sequence>MEIYLDRLQAADAEALYQFELENRAFFEQMVPARGEDYYIPEMFNKRHEALLEEQAQGGSYFYLIKGKDHSILGRINLVDIDKSHTAAHVGYRVGQKHTGKGIANQALKLLIETVKAKGIKQIQAKTTANNIASQKVLEKNGFKRIATGSETFEMNGQQLHFIYYALTSLSG</sequence>
<dbReference type="PROSITE" id="PS51186">
    <property type="entry name" value="GNAT"/>
    <property type="match status" value="1"/>
</dbReference>
<keyword evidence="2" id="KW-0012">Acyltransferase</keyword>